<feature type="region of interest" description="Disordered" evidence="1">
    <location>
        <begin position="1"/>
        <end position="101"/>
    </location>
</feature>
<comment type="caution">
    <text evidence="3">The sequence shown here is derived from an EMBL/GenBank/DDBJ whole genome shotgun (WGS) entry which is preliminary data.</text>
</comment>
<proteinExistence type="predicted"/>
<dbReference type="EMBL" id="JAJVCZ030000010">
    <property type="protein sequence ID" value="KAL0254685.1"/>
    <property type="molecule type" value="Genomic_DNA"/>
</dbReference>
<keyword evidence="2" id="KW-0472">Membrane</keyword>
<dbReference type="RefSeq" id="XP_066628556.1">
    <property type="nucleotide sequence ID" value="XM_066780610.1"/>
</dbReference>
<feature type="transmembrane region" description="Helical" evidence="2">
    <location>
        <begin position="135"/>
        <end position="154"/>
    </location>
</feature>
<keyword evidence="2" id="KW-0812">Transmembrane</keyword>
<evidence type="ECO:0000256" key="2">
    <source>
        <dbReference type="SAM" id="Phobius"/>
    </source>
</evidence>
<gene>
    <name evidence="3" type="ORF">SLS55_009207</name>
</gene>
<dbReference type="Proteomes" id="UP001430584">
    <property type="component" value="Unassembled WGS sequence"/>
</dbReference>
<evidence type="ECO:0000313" key="4">
    <source>
        <dbReference type="Proteomes" id="UP001430584"/>
    </source>
</evidence>
<accession>A0ABR3C3G6</accession>
<sequence>MPAPSPPASSPPPTPPKQRKRKPDPFRELASTPLPSPLASPGSPESFASQSKDDESALRKWLDPQPYPYQNPTNSTWQDANAGKAQGSDGGIPGFNGQADLDRGKRADKRWFIGKKHRKVARLEFMEAFEMRGRIMLALGVAWTLGILALLWSARRLVQVLW</sequence>
<feature type="compositionally biased region" description="Polar residues" evidence="1">
    <location>
        <begin position="68"/>
        <end position="79"/>
    </location>
</feature>
<reference evidence="3 4" key="1">
    <citation type="submission" date="2024-02" db="EMBL/GenBank/DDBJ databases">
        <title>De novo assembly and annotation of 12 fungi associated with fruit tree decline syndrome in Ontario, Canada.</title>
        <authorList>
            <person name="Sulman M."/>
            <person name="Ellouze W."/>
            <person name="Ilyukhin E."/>
        </authorList>
    </citation>
    <scope>NUCLEOTIDE SEQUENCE [LARGE SCALE GENOMIC DNA]</scope>
    <source>
        <strain evidence="3 4">FDS-637</strain>
    </source>
</reference>
<feature type="compositionally biased region" description="Pro residues" evidence="1">
    <location>
        <begin position="1"/>
        <end position="16"/>
    </location>
</feature>
<dbReference type="GeneID" id="92013292"/>
<feature type="compositionally biased region" description="Basic and acidic residues" evidence="1">
    <location>
        <begin position="51"/>
        <end position="62"/>
    </location>
</feature>
<keyword evidence="4" id="KW-1185">Reference proteome</keyword>
<evidence type="ECO:0000313" key="3">
    <source>
        <dbReference type="EMBL" id="KAL0254685.1"/>
    </source>
</evidence>
<evidence type="ECO:0000256" key="1">
    <source>
        <dbReference type="SAM" id="MobiDB-lite"/>
    </source>
</evidence>
<protein>
    <submittedName>
        <fullName evidence="3">Uncharacterized protein</fullName>
    </submittedName>
</protein>
<organism evidence="3 4">
    <name type="scientific">Diplodia seriata</name>
    <dbReference type="NCBI Taxonomy" id="420778"/>
    <lineage>
        <taxon>Eukaryota</taxon>
        <taxon>Fungi</taxon>
        <taxon>Dikarya</taxon>
        <taxon>Ascomycota</taxon>
        <taxon>Pezizomycotina</taxon>
        <taxon>Dothideomycetes</taxon>
        <taxon>Dothideomycetes incertae sedis</taxon>
        <taxon>Botryosphaeriales</taxon>
        <taxon>Botryosphaeriaceae</taxon>
        <taxon>Diplodia</taxon>
    </lineage>
</organism>
<keyword evidence="2" id="KW-1133">Transmembrane helix</keyword>
<feature type="compositionally biased region" description="Low complexity" evidence="1">
    <location>
        <begin position="28"/>
        <end position="46"/>
    </location>
</feature>
<name>A0ABR3C3G6_9PEZI</name>